<dbReference type="RefSeq" id="WP_074956011.1">
    <property type="nucleotide sequence ID" value="NZ_BJXR01000028.1"/>
</dbReference>
<feature type="compositionally biased region" description="Polar residues" evidence="2">
    <location>
        <begin position="285"/>
        <end position="300"/>
    </location>
</feature>
<dbReference type="InterPro" id="IPR002035">
    <property type="entry name" value="VWF_A"/>
</dbReference>
<keyword evidence="1" id="KW-0175">Coiled coil</keyword>
<protein>
    <submittedName>
        <fullName evidence="6">von Willebrand factor type A domain-containing protein</fullName>
    </submittedName>
</protein>
<dbReference type="PROSITE" id="PS50234">
    <property type="entry name" value="VWFA"/>
    <property type="match status" value="1"/>
</dbReference>
<accession>A0A511T2N5</accession>
<keyword evidence="3" id="KW-0732">Signal</keyword>
<feature type="chain" id="PRO_5022816247" evidence="3">
    <location>
        <begin position="19"/>
        <end position="416"/>
    </location>
</feature>
<dbReference type="SUPFAM" id="SSF53300">
    <property type="entry name" value="vWA-like"/>
    <property type="match status" value="1"/>
</dbReference>
<dbReference type="EMBL" id="FOIB01000006">
    <property type="protein sequence ID" value="SEU20636.1"/>
    <property type="molecule type" value="Genomic_DNA"/>
</dbReference>
<name>A0A511T2N5_MYXFU</name>
<reference evidence="5 8" key="2">
    <citation type="submission" date="2019-07" db="EMBL/GenBank/DDBJ databases">
        <title>Whole genome shotgun sequence of Myxococcus fulvus NBRC 100333.</title>
        <authorList>
            <person name="Hosoyama A."/>
            <person name="Uohara A."/>
            <person name="Ohji S."/>
            <person name="Ichikawa N."/>
        </authorList>
    </citation>
    <scope>NUCLEOTIDE SEQUENCE [LARGE SCALE GENOMIC DNA]</scope>
    <source>
        <strain evidence="5 8">NBRC 100333</strain>
    </source>
</reference>
<feature type="region of interest" description="Disordered" evidence="2">
    <location>
        <begin position="280"/>
        <end position="300"/>
    </location>
</feature>
<proteinExistence type="predicted"/>
<evidence type="ECO:0000256" key="1">
    <source>
        <dbReference type="SAM" id="Coils"/>
    </source>
</evidence>
<comment type="caution">
    <text evidence="5">The sequence shown here is derived from an EMBL/GenBank/DDBJ whole genome shotgun (WGS) entry which is preliminary data.</text>
</comment>
<evidence type="ECO:0000313" key="8">
    <source>
        <dbReference type="Proteomes" id="UP000321514"/>
    </source>
</evidence>
<gene>
    <name evidence="5" type="ORF">MFU01_34470</name>
    <name evidence="6" type="ORF">SAMN05443572_106162</name>
</gene>
<dbReference type="Proteomes" id="UP000183760">
    <property type="component" value="Unassembled WGS sequence"/>
</dbReference>
<reference evidence="6 7" key="1">
    <citation type="submission" date="2016-10" db="EMBL/GenBank/DDBJ databases">
        <authorList>
            <person name="Varghese N."/>
            <person name="Submissions S."/>
        </authorList>
    </citation>
    <scope>NUCLEOTIDE SEQUENCE [LARGE SCALE GENOMIC DNA]</scope>
    <source>
        <strain evidence="6 7">DSM 16525</strain>
    </source>
</reference>
<dbReference type="STRING" id="1334629.MFUL124B02_30500"/>
<feature type="signal peptide" evidence="3">
    <location>
        <begin position="1"/>
        <end position="18"/>
    </location>
</feature>
<dbReference type="OrthoDB" id="5827268at2"/>
<organism evidence="5 8">
    <name type="scientific">Myxococcus fulvus</name>
    <dbReference type="NCBI Taxonomy" id="33"/>
    <lineage>
        <taxon>Bacteria</taxon>
        <taxon>Pseudomonadati</taxon>
        <taxon>Myxococcota</taxon>
        <taxon>Myxococcia</taxon>
        <taxon>Myxococcales</taxon>
        <taxon>Cystobacterineae</taxon>
        <taxon>Myxococcaceae</taxon>
        <taxon>Myxococcus</taxon>
    </lineage>
</organism>
<dbReference type="CDD" id="cd00198">
    <property type="entry name" value="vWFA"/>
    <property type="match status" value="1"/>
</dbReference>
<dbReference type="Proteomes" id="UP000321514">
    <property type="component" value="Unassembled WGS sequence"/>
</dbReference>
<sequence length="416" mass="44668">MKPALKLPIILGSAAALAVSALLLGKPSTDEAPAPVVVAPPVSPPAPVAVVPAAPVAPPAPQVVDPKTAPVIQIALLLDTSGSMDGLLDQARTQLWNIVNRFAKAKRGGAAPRLELALYTYGDTTPGASSSEIRQVTPFTSDLDALSERLFALRTSGSSEHGGEVIQEATRKLEWSPKEDAMRLIFVAGNETFIQGPVDYREAVAAARKKGITVNTIHCGDYEQGIADHWKDAATRADGSYMNIDQNQKVVELAAPQDDEIARLGAELNNTYVVYGGAEAKESQQRQATQDKLSRGVSLSNMASRAMAKSSGNYSNESWDLVDAVKKNKVDLGSVAAEELPEPMRNLDAAGRKAWLAAREKEREALQQRIQQLGKERQQFLAEARKKQATPGDDTLDGVIGQVVQREASKRSFTLE</sequence>
<evidence type="ECO:0000313" key="7">
    <source>
        <dbReference type="Proteomes" id="UP000183760"/>
    </source>
</evidence>
<dbReference type="AlphaFoldDB" id="A0A511T2N5"/>
<evidence type="ECO:0000313" key="6">
    <source>
        <dbReference type="EMBL" id="SEU20636.1"/>
    </source>
</evidence>
<dbReference type="Gene3D" id="3.40.50.410">
    <property type="entry name" value="von Willebrand factor, type A domain"/>
    <property type="match status" value="1"/>
</dbReference>
<evidence type="ECO:0000259" key="4">
    <source>
        <dbReference type="PROSITE" id="PS50234"/>
    </source>
</evidence>
<keyword evidence="7" id="KW-1185">Reference proteome</keyword>
<dbReference type="SMART" id="SM00327">
    <property type="entry name" value="VWA"/>
    <property type="match status" value="1"/>
</dbReference>
<dbReference type="EMBL" id="BJXR01000028">
    <property type="protein sequence ID" value="GEN08410.1"/>
    <property type="molecule type" value="Genomic_DNA"/>
</dbReference>
<feature type="domain" description="VWFA" evidence="4">
    <location>
        <begin position="73"/>
        <end position="268"/>
    </location>
</feature>
<evidence type="ECO:0000256" key="3">
    <source>
        <dbReference type="SAM" id="SignalP"/>
    </source>
</evidence>
<evidence type="ECO:0000313" key="5">
    <source>
        <dbReference type="EMBL" id="GEN08410.1"/>
    </source>
</evidence>
<feature type="coiled-coil region" evidence="1">
    <location>
        <begin position="356"/>
        <end position="383"/>
    </location>
</feature>
<dbReference type="Pfam" id="PF00092">
    <property type="entry name" value="VWA"/>
    <property type="match status" value="1"/>
</dbReference>
<evidence type="ECO:0000256" key="2">
    <source>
        <dbReference type="SAM" id="MobiDB-lite"/>
    </source>
</evidence>
<dbReference type="InterPro" id="IPR036465">
    <property type="entry name" value="vWFA_dom_sf"/>
</dbReference>